<sequence length="104" mass="11456">MTSVSPELPVFLVVEFSSVEPSRGDEEGQGLTKTTTKGVPLEHICLEADAILILAQVEKAFHSFPLPEMVMRPEVQALMQRTIFFSGNLLPVLSIVRNNVSKCD</sequence>
<proteinExistence type="predicted"/>
<reference evidence="1" key="1">
    <citation type="submission" date="2019-10" db="EMBL/GenBank/DDBJ databases">
        <authorList>
            <person name="Soares A.E.R."/>
            <person name="Aleixo A."/>
            <person name="Schneider P."/>
            <person name="Miyaki C.Y."/>
            <person name="Schneider M.P."/>
            <person name="Mello C."/>
            <person name="Vasconcelos A.T.R."/>
        </authorList>
    </citation>
    <scope>NUCLEOTIDE SEQUENCE</scope>
    <source>
        <tissue evidence="1">Muscle</tissue>
    </source>
</reference>
<accession>A0ABQ9CT92</accession>
<dbReference type="EMBL" id="WHWB01034514">
    <property type="protein sequence ID" value="KAJ7408830.1"/>
    <property type="molecule type" value="Genomic_DNA"/>
</dbReference>
<gene>
    <name evidence="1" type="ORF">WISP_118043</name>
</gene>
<evidence type="ECO:0000313" key="2">
    <source>
        <dbReference type="Proteomes" id="UP001145742"/>
    </source>
</evidence>
<comment type="caution">
    <text evidence="1">The sequence shown here is derived from an EMBL/GenBank/DDBJ whole genome shotgun (WGS) entry which is preliminary data.</text>
</comment>
<dbReference type="Proteomes" id="UP001145742">
    <property type="component" value="Unassembled WGS sequence"/>
</dbReference>
<name>A0ABQ9CT92_9PASS</name>
<protein>
    <submittedName>
        <fullName evidence="1">Uncharacterized protein</fullName>
    </submittedName>
</protein>
<organism evidence="1 2">
    <name type="scientific">Willisornis vidua</name>
    <name type="common">Xingu scale-backed antbird</name>
    <dbReference type="NCBI Taxonomy" id="1566151"/>
    <lineage>
        <taxon>Eukaryota</taxon>
        <taxon>Metazoa</taxon>
        <taxon>Chordata</taxon>
        <taxon>Craniata</taxon>
        <taxon>Vertebrata</taxon>
        <taxon>Euteleostomi</taxon>
        <taxon>Archelosauria</taxon>
        <taxon>Archosauria</taxon>
        <taxon>Dinosauria</taxon>
        <taxon>Saurischia</taxon>
        <taxon>Theropoda</taxon>
        <taxon>Coelurosauria</taxon>
        <taxon>Aves</taxon>
        <taxon>Neognathae</taxon>
        <taxon>Neoaves</taxon>
        <taxon>Telluraves</taxon>
        <taxon>Australaves</taxon>
        <taxon>Passeriformes</taxon>
        <taxon>Thamnophilidae</taxon>
        <taxon>Willisornis</taxon>
    </lineage>
</organism>
<keyword evidence="2" id="KW-1185">Reference proteome</keyword>
<evidence type="ECO:0000313" key="1">
    <source>
        <dbReference type="EMBL" id="KAJ7408830.1"/>
    </source>
</evidence>